<keyword evidence="2" id="KW-0596">Phosphopantetheine</keyword>
<dbReference type="Gene3D" id="1.10.1200.10">
    <property type="entry name" value="ACP-like"/>
    <property type="match status" value="2"/>
</dbReference>
<dbReference type="InterPro" id="IPR049551">
    <property type="entry name" value="PKS_DH_C"/>
</dbReference>
<dbReference type="Gene3D" id="3.30.70.3290">
    <property type="match status" value="1"/>
</dbReference>
<name>A0A225AMD8_TALAT</name>
<feature type="domain" description="PKS/mFAS DH" evidence="10">
    <location>
        <begin position="1323"/>
        <end position="1627"/>
    </location>
</feature>
<dbReference type="PROSITE" id="PS52019">
    <property type="entry name" value="PKS_MFAS_DH"/>
    <property type="match status" value="1"/>
</dbReference>
<dbReference type="InterPro" id="IPR020841">
    <property type="entry name" value="PKS_Beta-ketoAc_synthase_dom"/>
</dbReference>
<evidence type="ECO:0000259" key="10">
    <source>
        <dbReference type="PROSITE" id="PS52019"/>
    </source>
</evidence>
<feature type="domain" description="Carrier" evidence="8">
    <location>
        <begin position="1801"/>
        <end position="1878"/>
    </location>
</feature>
<dbReference type="InterPro" id="IPR050091">
    <property type="entry name" value="PKS_NRPS_Biosynth_Enz"/>
</dbReference>
<dbReference type="InterPro" id="IPR036736">
    <property type="entry name" value="ACP-like_sf"/>
</dbReference>
<dbReference type="InterPro" id="IPR014043">
    <property type="entry name" value="Acyl_transferase_dom"/>
</dbReference>
<dbReference type="InterPro" id="IPR016036">
    <property type="entry name" value="Malonyl_transacylase_ACP-bd"/>
</dbReference>
<dbReference type="Pfam" id="PF00109">
    <property type="entry name" value="ketoacyl-synt"/>
    <property type="match status" value="1"/>
</dbReference>
<feature type="region of interest" description="Disordered" evidence="7">
    <location>
        <begin position="1780"/>
        <end position="1801"/>
    </location>
</feature>
<feature type="domain" description="Ketosynthase family 3 (KS3)" evidence="9">
    <location>
        <begin position="395"/>
        <end position="820"/>
    </location>
</feature>
<dbReference type="InterPro" id="IPR014031">
    <property type="entry name" value="Ketoacyl_synth_C"/>
</dbReference>
<gene>
    <name evidence="11" type="ORF">UA08_05979</name>
</gene>
<dbReference type="InterPro" id="IPR001227">
    <property type="entry name" value="Ac_transferase_dom_sf"/>
</dbReference>
<dbReference type="GO" id="GO:0004312">
    <property type="term" value="F:fatty acid synthase activity"/>
    <property type="evidence" value="ECO:0007669"/>
    <property type="project" value="TreeGrafter"/>
</dbReference>
<protein>
    <submittedName>
        <fullName evidence="11">Putative polyketide synthase</fullName>
    </submittedName>
</protein>
<evidence type="ECO:0000259" key="9">
    <source>
        <dbReference type="PROSITE" id="PS52004"/>
    </source>
</evidence>
<feature type="region of interest" description="C-terminal hotdog fold" evidence="6">
    <location>
        <begin position="1473"/>
        <end position="1627"/>
    </location>
</feature>
<dbReference type="GeneID" id="31005735"/>
<evidence type="ECO:0000256" key="2">
    <source>
        <dbReference type="ARBA" id="ARBA00022450"/>
    </source>
</evidence>
<dbReference type="GO" id="GO:0044550">
    <property type="term" value="P:secondary metabolite biosynthetic process"/>
    <property type="evidence" value="ECO:0007669"/>
    <property type="project" value="TreeGrafter"/>
</dbReference>
<proteinExistence type="predicted"/>
<dbReference type="SMART" id="SM00825">
    <property type="entry name" value="PKS_KS"/>
    <property type="match status" value="1"/>
</dbReference>
<dbReference type="CDD" id="cd00833">
    <property type="entry name" value="PKS"/>
    <property type="match status" value="1"/>
</dbReference>
<sequence length="1880" mass="205284">MESKLLDAARPSAAFFCPQNKPPKPKYLDTIRRYLRSNTLLAPFRVAILDSLSTTWEILADAHPGIAAMTQGPRYIQHFHDWIAATESPVTSSQMEWTEIMSGLISLPLLTIMQIVQYFQYLEARQIRHKQFVEEIRVGGAQGYCGGLLPAAAIAASRNEEEVVKNAGIALRLSLAIGAYAELGDDPDTPGPTTVVLRTKYLGQAGEIVAKFPGTYISAITDPETISIVGPTKVVEDLRVYAESQGLKATKLHLRGKVHNPENAELCKEFIELCEKYPDLLLLPTPAALQTSMRSNKTSKELRHSGIITSLSLEVLESTLANRCEWYDLLSVMADKLDETGKEHTFALFGTGRKNCVPLAPFEQKQQRISKLDIATYVEKLDIPRDGRTLDQYPENAIAIVGAGCRLPGANSIDELWDILSSGTSRVEKLRPSRFDLSTISRGTVGPDAKQTSRRELYGNFLDDVESFDSNFFGVSPREAMYMDPQQRLLLETAYEALDASGYLRTHRRDDFDNVGCFIGASYTEYLENTSSYNPTAYTATGTIRAFQSGRISYHFGWSGPSEVIDTACSASLVAVNRACKAIQSGECPMALAGGVNVITGVNNYFDLGKAGFLNTTGQCKPFDATADGYCRADGIGLVALKSLRQAVADGNDVLGVIMGVGTNQGGLSPAITVPYYRAQISLFKNVVKQSGLKPGQISYVEAHGTGTQVGDPIEISSVREVFGGSQRSDFVNLGSLKANVGHSETAAGIGSLMKVLAMLKHGKIPPLAGFKTLNPKIPALEPDFLRIPTEVKSWDVSFRAACVNSYGAAGSNSALICAEAPRMTAMATASLSHIKTNEDEALQYPILISAINNASLKANASKLASYIRQNRGEQDLRIADIAFTLYDRRKHHRVQWNGEAHDLEALAQKLDQVEEGVEVPTTPKSVVLAFSGQSKQTIGLDASWYVSFPRLRHYIDLCNNTIMRLGYSAILPAVFASDPVEDVVALQCGTFAVQYACAKCWIDAGVKVDAAVGHSFGELTALAVTSVLSLEHALKLVAARASLMQTKWGPQRGTMLAVEASVETARQIISTVNRSLEIACYNAKTSQVLVGTDSDIELVERLITTDARFKGTRLARVKTSHGFHSVFTEPLLEELDLVAQALDFKTPSIPLETCTEVPAEVDEQTIDASRIVQHTRTPVYFGDAVARLESRLGPCVWLEAGSDSPIIPMVKRAVQNPSQHTFLKLKAKDTARPTDIISQTSISLWQEGISASFFAGFYSSPSGAEGSIAFKQIWLPPYQFQRTRHWLQYMDVVTEERKISEARIRSASPNGSVIQQPHSPSMRLVTARRRDSTSWSSLEFAIHTETSRFTDIVSGHAVRDQPLCPASMYMECVVMAAQMVEPSVSVKSLTFQNLSFQGALGINYSRDVSLLLEGDGEYLAWNFTVRSTVKDSKGRPTTHAKGRFSVSSHIDFQLYERMIADRMNEILVHPQSERLMAGRAYTLFSRVVNYADTLRGITEITILNNRHAVAEVSRPKVAVSTTESTAAGVCDTVTLDTFIQVVGLLINSSETCPADEVFIATGIDSIIMQDCDFSDSQSDSWKVYAMATTRSESHVAGDMFVFTKEGKLIFTGSGVQFSRFPIAKLEKVLEGIGMNSGAKSPSSNDNNKRGLSTRRSSDYLIQTNGNAKPAVNGHAFKPNMTVEIDDQTLVAQDSVSMRPSVIKSAMIKNDSNLGTLGLDSLSKLEFVNQLRAEFGNEISSQNDFAQVALLYNKLFANDSPVNGKPVHVGHVEHVDEIELDGPSSPSTEHTPPALRGVGSQSQLRIRQRILELIAENSGEAIGNIGDEVSLQDIGIDSLSVIELKEAFEDAFGIQFGDWDFGLHLTVKELLDFVASSGAA</sequence>
<dbReference type="PANTHER" id="PTHR43775:SF21">
    <property type="entry name" value="NON-REDUCING POLYKETIDE SYNTHASE AUSA-RELATED"/>
    <property type="match status" value="1"/>
</dbReference>
<dbReference type="InterPro" id="IPR042104">
    <property type="entry name" value="PKS_dehydratase_sf"/>
</dbReference>
<dbReference type="SUPFAM" id="SSF53901">
    <property type="entry name" value="Thiolase-like"/>
    <property type="match status" value="1"/>
</dbReference>
<dbReference type="Pfam" id="PF00698">
    <property type="entry name" value="Acyl_transf_1"/>
    <property type="match status" value="1"/>
</dbReference>
<evidence type="ECO:0000256" key="1">
    <source>
        <dbReference type="ARBA" id="ARBA00005179"/>
    </source>
</evidence>
<dbReference type="GO" id="GO:0004315">
    <property type="term" value="F:3-oxoacyl-[acyl-carrier-protein] synthase activity"/>
    <property type="evidence" value="ECO:0007669"/>
    <property type="project" value="InterPro"/>
</dbReference>
<dbReference type="InterPro" id="IPR016039">
    <property type="entry name" value="Thiolase-like"/>
</dbReference>
<dbReference type="PROSITE" id="PS52004">
    <property type="entry name" value="KS3_2"/>
    <property type="match status" value="1"/>
</dbReference>
<evidence type="ECO:0000256" key="3">
    <source>
        <dbReference type="ARBA" id="ARBA00022553"/>
    </source>
</evidence>
<dbReference type="Proteomes" id="UP000214365">
    <property type="component" value="Unassembled WGS sequence"/>
</dbReference>
<dbReference type="InterPro" id="IPR016035">
    <property type="entry name" value="Acyl_Trfase/lysoPLipase"/>
</dbReference>
<dbReference type="Pfam" id="PF14765">
    <property type="entry name" value="PS-DH"/>
    <property type="match status" value="1"/>
</dbReference>
<comment type="caution">
    <text evidence="11">The sequence shown here is derived from an EMBL/GenBank/DDBJ whole genome shotgun (WGS) entry which is preliminary data.</text>
</comment>
<reference evidence="11 12" key="1">
    <citation type="submission" date="2015-06" db="EMBL/GenBank/DDBJ databases">
        <title>Talaromyces atroroseus IBT 11181 draft genome.</title>
        <authorList>
            <person name="Rasmussen K.B."/>
            <person name="Rasmussen S."/>
            <person name="Petersen B."/>
            <person name="Sicheritz-Ponten T."/>
            <person name="Mortensen U.H."/>
            <person name="Thrane U."/>
        </authorList>
    </citation>
    <scope>NUCLEOTIDE SEQUENCE [LARGE SCALE GENOMIC DNA]</scope>
    <source>
        <strain evidence="11 12">IBT 11181</strain>
    </source>
</reference>
<dbReference type="PROSITE" id="PS00606">
    <property type="entry name" value="KS3_1"/>
    <property type="match status" value="1"/>
</dbReference>
<dbReference type="InterPro" id="IPR009081">
    <property type="entry name" value="PP-bd_ACP"/>
</dbReference>
<keyword evidence="12" id="KW-1185">Reference proteome</keyword>
<evidence type="ECO:0000256" key="5">
    <source>
        <dbReference type="ARBA" id="ARBA00023268"/>
    </source>
</evidence>
<dbReference type="SMART" id="SM00827">
    <property type="entry name" value="PKS_AT"/>
    <property type="match status" value="1"/>
</dbReference>
<dbReference type="SUPFAM" id="SSF52151">
    <property type="entry name" value="FabD/lysophospholipase-like"/>
    <property type="match status" value="1"/>
</dbReference>
<dbReference type="PANTHER" id="PTHR43775">
    <property type="entry name" value="FATTY ACID SYNTHASE"/>
    <property type="match status" value="1"/>
</dbReference>
<dbReference type="PROSITE" id="PS50075">
    <property type="entry name" value="CARRIER"/>
    <property type="match status" value="1"/>
</dbReference>
<comment type="pathway">
    <text evidence="1">Secondary metabolite biosynthesis.</text>
</comment>
<dbReference type="Pfam" id="PF00550">
    <property type="entry name" value="PP-binding"/>
    <property type="match status" value="1"/>
</dbReference>
<feature type="active site" description="Proton acceptor; for dehydratase activity" evidence="6">
    <location>
        <position position="1357"/>
    </location>
</feature>
<dbReference type="InterPro" id="IPR018201">
    <property type="entry name" value="Ketoacyl_synth_AS"/>
</dbReference>
<feature type="region of interest" description="Disordered" evidence="7">
    <location>
        <begin position="1635"/>
        <end position="1654"/>
    </location>
</feature>
<evidence type="ECO:0000256" key="4">
    <source>
        <dbReference type="ARBA" id="ARBA00022679"/>
    </source>
</evidence>
<keyword evidence="5" id="KW-0511">Multifunctional enzyme</keyword>
<dbReference type="STRING" id="1441469.A0A225AMD8"/>
<dbReference type="Gene3D" id="3.40.366.10">
    <property type="entry name" value="Malonyl-Coenzyme A Acyl Carrier Protein, domain 2"/>
    <property type="match status" value="2"/>
</dbReference>
<dbReference type="Pfam" id="PF02801">
    <property type="entry name" value="Ketoacyl-synt_C"/>
    <property type="match status" value="1"/>
</dbReference>
<dbReference type="RefSeq" id="XP_020118539.1">
    <property type="nucleotide sequence ID" value="XM_020268732.1"/>
</dbReference>
<feature type="active site" description="Proton donor; for dehydratase activity" evidence="6">
    <location>
        <position position="1537"/>
    </location>
</feature>
<dbReference type="GO" id="GO:0006633">
    <property type="term" value="P:fatty acid biosynthetic process"/>
    <property type="evidence" value="ECO:0007669"/>
    <property type="project" value="InterPro"/>
</dbReference>
<feature type="region of interest" description="N-terminal hotdog fold" evidence="6">
    <location>
        <begin position="1323"/>
        <end position="1452"/>
    </location>
</feature>
<dbReference type="Gene3D" id="3.10.129.110">
    <property type="entry name" value="Polyketide synthase dehydratase"/>
    <property type="match status" value="1"/>
</dbReference>
<evidence type="ECO:0000256" key="6">
    <source>
        <dbReference type="PROSITE-ProRule" id="PRU01363"/>
    </source>
</evidence>
<accession>A0A225AMD8</accession>
<dbReference type="Gene3D" id="3.40.47.10">
    <property type="match status" value="1"/>
</dbReference>
<dbReference type="SUPFAM" id="SSF55048">
    <property type="entry name" value="Probable ACP-binding domain of malonyl-CoA ACP transacylase"/>
    <property type="match status" value="1"/>
</dbReference>
<keyword evidence="4" id="KW-0808">Transferase</keyword>
<evidence type="ECO:0000313" key="11">
    <source>
        <dbReference type="EMBL" id="OKL58418.1"/>
    </source>
</evidence>
<dbReference type="Pfam" id="PF16073">
    <property type="entry name" value="SAT"/>
    <property type="match status" value="1"/>
</dbReference>
<dbReference type="Pfam" id="PF22621">
    <property type="entry name" value="CurL-like_PKS_C"/>
    <property type="match status" value="1"/>
</dbReference>
<evidence type="ECO:0000313" key="12">
    <source>
        <dbReference type="Proteomes" id="UP000214365"/>
    </source>
</evidence>
<keyword evidence="3" id="KW-0597">Phosphoprotein</keyword>
<feature type="compositionally biased region" description="Polar residues" evidence="7">
    <location>
        <begin position="1638"/>
        <end position="1654"/>
    </location>
</feature>
<dbReference type="InterPro" id="IPR014030">
    <property type="entry name" value="Ketoacyl_synth_N"/>
</dbReference>
<dbReference type="SUPFAM" id="SSF47336">
    <property type="entry name" value="ACP-like"/>
    <property type="match status" value="2"/>
</dbReference>
<evidence type="ECO:0000259" key="8">
    <source>
        <dbReference type="PROSITE" id="PS50075"/>
    </source>
</evidence>
<organism evidence="11 12">
    <name type="scientific">Talaromyces atroroseus</name>
    <dbReference type="NCBI Taxonomy" id="1441469"/>
    <lineage>
        <taxon>Eukaryota</taxon>
        <taxon>Fungi</taxon>
        <taxon>Dikarya</taxon>
        <taxon>Ascomycota</taxon>
        <taxon>Pezizomycotina</taxon>
        <taxon>Eurotiomycetes</taxon>
        <taxon>Eurotiomycetidae</taxon>
        <taxon>Eurotiales</taxon>
        <taxon>Trichocomaceae</taxon>
        <taxon>Talaromyces</taxon>
        <taxon>Talaromyces sect. Trachyspermi</taxon>
    </lineage>
</organism>
<dbReference type="InterPro" id="IPR032088">
    <property type="entry name" value="SAT"/>
</dbReference>
<dbReference type="InterPro" id="IPR049900">
    <property type="entry name" value="PKS_mFAS_DH"/>
</dbReference>
<dbReference type="EMBL" id="LFMY01000009">
    <property type="protein sequence ID" value="OKL58418.1"/>
    <property type="molecule type" value="Genomic_DNA"/>
</dbReference>
<dbReference type="OrthoDB" id="429813at2759"/>
<evidence type="ECO:0000256" key="7">
    <source>
        <dbReference type="SAM" id="MobiDB-lite"/>
    </source>
</evidence>